<dbReference type="KEGG" id="lpse:FGL85_00405"/>
<comment type="function">
    <text evidence="1">Involved in the transposition of the insertion sequence.</text>
</comment>
<dbReference type="Pfam" id="PF00665">
    <property type="entry name" value="rve"/>
    <property type="match status" value="1"/>
</dbReference>
<dbReference type="KEGG" id="lpse:FGL85_03965"/>
<dbReference type="RefSeq" id="WP_147651045.1">
    <property type="nucleotide sequence ID" value="NZ_CP042383.1"/>
</dbReference>
<accession>A0A5B8T224</accession>
<dbReference type="InterPro" id="IPR012337">
    <property type="entry name" value="RNaseH-like_sf"/>
</dbReference>
<organism evidence="3 5">
    <name type="scientific">Leuconostoc pseudomesenteroides</name>
    <dbReference type="NCBI Taxonomy" id="33968"/>
    <lineage>
        <taxon>Bacteria</taxon>
        <taxon>Bacillati</taxon>
        <taxon>Bacillota</taxon>
        <taxon>Bacilli</taxon>
        <taxon>Lactobacillales</taxon>
        <taxon>Lactobacillaceae</taxon>
        <taxon>Leuconostoc</taxon>
    </lineage>
</organism>
<dbReference type="InterPro" id="IPR036397">
    <property type="entry name" value="RNaseH_sf"/>
</dbReference>
<evidence type="ECO:0000313" key="5">
    <source>
        <dbReference type="Proteomes" id="UP000321296"/>
    </source>
</evidence>
<evidence type="ECO:0000313" key="3">
    <source>
        <dbReference type="EMBL" id="QEA41103.1"/>
    </source>
</evidence>
<dbReference type="Pfam" id="PF13276">
    <property type="entry name" value="HTH_21"/>
    <property type="match status" value="1"/>
</dbReference>
<protein>
    <submittedName>
        <fullName evidence="3">IS3 family transposase</fullName>
    </submittedName>
</protein>
<dbReference type="Pfam" id="PF13333">
    <property type="entry name" value="rve_2"/>
    <property type="match status" value="1"/>
</dbReference>
<dbReference type="GO" id="GO:0003676">
    <property type="term" value="F:nucleic acid binding"/>
    <property type="evidence" value="ECO:0007669"/>
    <property type="project" value="InterPro"/>
</dbReference>
<dbReference type="InterPro" id="IPR025948">
    <property type="entry name" value="HTH-like_dom"/>
</dbReference>
<dbReference type="AlphaFoldDB" id="A0A5B8T224"/>
<dbReference type="GO" id="GO:0015074">
    <property type="term" value="P:DNA integration"/>
    <property type="evidence" value="ECO:0007669"/>
    <property type="project" value="InterPro"/>
</dbReference>
<evidence type="ECO:0000313" key="4">
    <source>
        <dbReference type="EMBL" id="QEA41708.1"/>
    </source>
</evidence>
<dbReference type="InterPro" id="IPR048020">
    <property type="entry name" value="Transpos_IS3"/>
</dbReference>
<dbReference type="Proteomes" id="UP000321296">
    <property type="component" value="Chromosome"/>
</dbReference>
<dbReference type="NCBIfam" id="NF033516">
    <property type="entry name" value="transpos_IS3"/>
    <property type="match status" value="1"/>
</dbReference>
<reference evidence="3 5" key="1">
    <citation type="submission" date="2019-06" db="EMBL/GenBank/DDBJ databases">
        <title>Genome analyses of bacteria isolated from kimchi.</title>
        <authorList>
            <person name="Lee S."/>
            <person name="Ahn S."/>
            <person name="Roh S."/>
        </authorList>
    </citation>
    <scope>NUCLEOTIDE SEQUENCE [LARGE SCALE GENOMIC DNA]</scope>
    <source>
        <strain evidence="3 5">CBA3630</strain>
    </source>
</reference>
<dbReference type="Gene3D" id="3.30.420.10">
    <property type="entry name" value="Ribonuclease H-like superfamily/Ribonuclease H"/>
    <property type="match status" value="1"/>
</dbReference>
<dbReference type="EMBL" id="CP042383">
    <property type="protein sequence ID" value="QEA41708.1"/>
    <property type="molecule type" value="Genomic_DNA"/>
</dbReference>
<dbReference type="SUPFAM" id="SSF53098">
    <property type="entry name" value="Ribonuclease H-like"/>
    <property type="match status" value="1"/>
</dbReference>
<evidence type="ECO:0000259" key="2">
    <source>
        <dbReference type="PROSITE" id="PS50994"/>
    </source>
</evidence>
<proteinExistence type="predicted"/>
<evidence type="ECO:0000256" key="1">
    <source>
        <dbReference type="ARBA" id="ARBA00002286"/>
    </source>
</evidence>
<dbReference type="PANTHER" id="PTHR46889">
    <property type="entry name" value="TRANSPOSASE INSF FOR INSERTION SEQUENCE IS3B-RELATED"/>
    <property type="match status" value="1"/>
</dbReference>
<dbReference type="PROSITE" id="PS50994">
    <property type="entry name" value="INTEGRASE"/>
    <property type="match status" value="1"/>
</dbReference>
<dbReference type="InterPro" id="IPR001584">
    <property type="entry name" value="Integrase_cat-core"/>
</dbReference>
<sequence>MRKIKSLSGSTNREKQTAVTSLRRTKYFKLADLLALIGLKRSTYYYLEAHPLNTSSDNKIADVIRQIKSPQFQTEYGYRRVTTLLHDQGYLVNHKRVLRIMRQNALLSTTYNTRKRRYSSYRGTVGRIAERVIKRDFQADAPYQKIVTDVTEIQLNDHSKAYLTAFVDLYASEVLSYHLAKTPTMSLVMRPLKSLSKHRGAIIHSDQGFHYQTPMFINTLKDFGMTQSMSRKSTPVDNAPIESFFHILKANIVHHKQYESFHDFKVVVDDFINYYNNHRIKQKLNGLSPVQYRQLTTESVS</sequence>
<feature type="domain" description="Integrase catalytic" evidence="2">
    <location>
        <begin position="138"/>
        <end position="297"/>
    </location>
</feature>
<dbReference type="InterPro" id="IPR050900">
    <property type="entry name" value="Transposase_IS3/IS150/IS904"/>
</dbReference>
<gene>
    <name evidence="3" type="ORF">FGL85_00405</name>
    <name evidence="4" type="ORF">FGL85_03965</name>
</gene>
<dbReference type="PANTHER" id="PTHR46889:SF4">
    <property type="entry name" value="TRANSPOSASE INSO FOR INSERTION SEQUENCE ELEMENT IS911B-RELATED"/>
    <property type="match status" value="1"/>
</dbReference>
<name>A0A5B8T224_LEUPS</name>
<dbReference type="EMBL" id="CP042383">
    <property type="protein sequence ID" value="QEA41103.1"/>
    <property type="molecule type" value="Genomic_DNA"/>
</dbReference>